<dbReference type="Gene3D" id="3.30.43.10">
    <property type="entry name" value="Uridine Diphospho-n-acetylenolpyruvylglucosamine Reductase, domain 2"/>
    <property type="match status" value="1"/>
</dbReference>
<feature type="domain" description="FAD-binding PCMH-type" evidence="9">
    <location>
        <begin position="39"/>
        <end position="265"/>
    </location>
</feature>
<evidence type="ECO:0000313" key="10">
    <source>
        <dbReference type="EMBL" id="MDT0263998.1"/>
    </source>
</evidence>
<dbReference type="InterPro" id="IPR004017">
    <property type="entry name" value="Cys_rich_dom"/>
</dbReference>
<dbReference type="PROSITE" id="PS00198">
    <property type="entry name" value="4FE4S_FER_1"/>
    <property type="match status" value="1"/>
</dbReference>
<keyword evidence="3" id="KW-0479">Metal-binding</keyword>
<dbReference type="InterPro" id="IPR016169">
    <property type="entry name" value="FAD-bd_PCMH_sub2"/>
</dbReference>
<dbReference type="Gene3D" id="3.30.465.10">
    <property type="match status" value="1"/>
</dbReference>
<evidence type="ECO:0000313" key="11">
    <source>
        <dbReference type="Proteomes" id="UP001183176"/>
    </source>
</evidence>
<dbReference type="RefSeq" id="WP_311425141.1">
    <property type="nucleotide sequence ID" value="NZ_JAVREH010000063.1"/>
</dbReference>
<dbReference type="PROSITE" id="PS51387">
    <property type="entry name" value="FAD_PCMH"/>
    <property type="match status" value="1"/>
</dbReference>
<dbReference type="Proteomes" id="UP001183176">
    <property type="component" value="Unassembled WGS sequence"/>
</dbReference>
<dbReference type="SUPFAM" id="SSF55103">
    <property type="entry name" value="FAD-linked oxidases, C-terminal domain"/>
    <property type="match status" value="1"/>
</dbReference>
<organism evidence="10 11">
    <name type="scientific">Jatrophihabitans lederbergiae</name>
    <dbReference type="NCBI Taxonomy" id="3075547"/>
    <lineage>
        <taxon>Bacteria</taxon>
        <taxon>Bacillati</taxon>
        <taxon>Actinomycetota</taxon>
        <taxon>Actinomycetes</taxon>
        <taxon>Jatrophihabitantales</taxon>
        <taxon>Jatrophihabitantaceae</taxon>
        <taxon>Jatrophihabitans</taxon>
    </lineage>
</organism>
<evidence type="ECO:0000256" key="7">
    <source>
        <dbReference type="ARBA" id="ARBA00023014"/>
    </source>
</evidence>
<evidence type="ECO:0000256" key="1">
    <source>
        <dbReference type="ARBA" id="ARBA00001974"/>
    </source>
</evidence>
<dbReference type="InterPro" id="IPR004113">
    <property type="entry name" value="FAD-bd_oxidored_4_C"/>
</dbReference>
<accession>A0ABU2JGZ6</accession>
<dbReference type="PANTHER" id="PTHR11748:SF119">
    <property type="entry name" value="D-2-HYDROXYGLUTARATE DEHYDROGENASE"/>
    <property type="match status" value="1"/>
</dbReference>
<dbReference type="Gene3D" id="3.30.70.2740">
    <property type="match status" value="1"/>
</dbReference>
<dbReference type="InterPro" id="IPR016166">
    <property type="entry name" value="FAD-bd_PCMH"/>
</dbReference>
<reference evidence="11" key="1">
    <citation type="submission" date="2023-07" db="EMBL/GenBank/DDBJ databases">
        <title>30 novel species of actinomycetes from the DSMZ collection.</title>
        <authorList>
            <person name="Nouioui I."/>
        </authorList>
    </citation>
    <scope>NUCLEOTIDE SEQUENCE [LARGE SCALE GENOMIC DNA]</scope>
    <source>
        <strain evidence="11">DSM 44399</strain>
    </source>
</reference>
<dbReference type="InterPro" id="IPR017896">
    <property type="entry name" value="4Fe4S_Fe-S-bd"/>
</dbReference>
<evidence type="ECO:0000256" key="6">
    <source>
        <dbReference type="ARBA" id="ARBA00023004"/>
    </source>
</evidence>
<sequence length="966" mass="102557">MADTAVGQLVSTLSRLRPGLVVDTSALTVSQYSYDASNYRVAPAAVVFPRDADDVGVVLRAAAAAGLPVTARGSGTSMAGNAIGPGVVLDFSKHLKRIRRIDPVGRTATVEAGVLLDTLQAAAAEHGLMFGPDPSSHSRVSFGGMVGNDACGNHSVAYGRTSDHVLELEALLADGTSIIAGPHGLRALHTEDADRVAALENELRSLIGLYLGPLRLELDRVPRQVSGYHLHRLLPEHGFDVARALVGSEGSLVIVTAMTVALVSRPRATVMVVAGYADLIDAARDVPAIIEHAPTAIEAMDSAIVAAMRRRSGAARADLPDGSAWLYLELSPAEEASGRTDNDDLQRRVQALITTLTGGGSVRDIRVVWDAAERSRLWRIREDGAGLAANLPGAARAWPGWEDAAVAPHRLAEYLVGFRALLAEHGYTGVLYGHFGAGCVHVRIDLDTGSEVGRRRMHDFVQAAAHLVARLGGTLSGEHGDGRARSALLPILYSADVLRAFGQVKQLFDRANLLNPGIIVRPADLIDDLVPTLLLQPRRTGLALSADHGSLAEAAGRCVGIGRCVAPTGGVMCPSHRATGAERDATRGRARALQDYLSGSRPITGEDVLQTLDLCLSCKACSTDCPTGVDMASYKSEFLYQHYRGKLRPWTHYSLGWLPTLAALAAPVAPLVNAMTRRRSVRRLLPALAGVTAERAVPRFARPNVRRHALATVPSQGETLLFVDTFTRAFRPELVRSATRVLADAGISVQLAPRGCCGLTWITTGQLDRARRVLHKTVARLSGAGFDGKPIIALEPSCAATLAGDAAELVSTESAEQLEARVLTFEQALRTLAKPGWRPPPLPSAGVLQAHCHERSTFPASRPGSMLRQAGMTELDEAIGCCGLAGNFGFEADHYETSMAVAETALAPALRRAAADAVFVADGFGCQVQIAQLQPKRPARHLAEVLDDALTRTKSSAVPTMKEALS</sequence>
<dbReference type="PANTHER" id="PTHR11748">
    <property type="entry name" value="D-LACTATE DEHYDROGENASE"/>
    <property type="match status" value="1"/>
</dbReference>
<comment type="cofactor">
    <cofactor evidence="1">
        <name>FAD</name>
        <dbReference type="ChEBI" id="CHEBI:57692"/>
    </cofactor>
</comment>
<dbReference type="Pfam" id="PF02754">
    <property type="entry name" value="CCG"/>
    <property type="match status" value="1"/>
</dbReference>
<dbReference type="Pfam" id="PF02913">
    <property type="entry name" value="FAD-oxidase_C"/>
    <property type="match status" value="1"/>
</dbReference>
<dbReference type="PROSITE" id="PS51379">
    <property type="entry name" value="4FE4S_FER_2"/>
    <property type="match status" value="1"/>
</dbReference>
<dbReference type="Pfam" id="PF13183">
    <property type="entry name" value="Fer4_8"/>
    <property type="match status" value="1"/>
</dbReference>
<dbReference type="InterPro" id="IPR006094">
    <property type="entry name" value="Oxid_FAD_bind_N"/>
</dbReference>
<evidence type="ECO:0000259" key="8">
    <source>
        <dbReference type="PROSITE" id="PS51379"/>
    </source>
</evidence>
<evidence type="ECO:0000256" key="2">
    <source>
        <dbReference type="ARBA" id="ARBA00022630"/>
    </source>
</evidence>
<evidence type="ECO:0000259" key="9">
    <source>
        <dbReference type="PROSITE" id="PS51387"/>
    </source>
</evidence>
<evidence type="ECO:0000256" key="4">
    <source>
        <dbReference type="ARBA" id="ARBA00022827"/>
    </source>
</evidence>
<dbReference type="SUPFAM" id="SSF56176">
    <property type="entry name" value="FAD-binding/transporter-associated domain-like"/>
    <property type="match status" value="1"/>
</dbReference>
<dbReference type="EMBL" id="JAVREH010000063">
    <property type="protein sequence ID" value="MDT0263998.1"/>
    <property type="molecule type" value="Genomic_DNA"/>
</dbReference>
<name>A0ABU2JGZ6_9ACTN</name>
<keyword evidence="4" id="KW-0274">FAD</keyword>
<comment type="caution">
    <text evidence="10">The sequence shown here is derived from an EMBL/GenBank/DDBJ whole genome shotgun (WGS) entry which is preliminary data.</text>
</comment>
<protein>
    <submittedName>
        <fullName evidence="10">FAD-binding and (Fe-S)-binding domain-containing protein</fullName>
    </submittedName>
</protein>
<proteinExistence type="predicted"/>
<dbReference type="InterPro" id="IPR016164">
    <property type="entry name" value="FAD-linked_Oxase-like_C"/>
</dbReference>
<keyword evidence="7" id="KW-0411">Iron-sulfur</keyword>
<keyword evidence="2" id="KW-0285">Flavoprotein</keyword>
<dbReference type="Gene3D" id="3.30.70.2190">
    <property type="match status" value="1"/>
</dbReference>
<dbReference type="InterPro" id="IPR017900">
    <property type="entry name" value="4Fe4S_Fe_S_CS"/>
</dbReference>
<gene>
    <name evidence="10" type="ORF">RM423_21725</name>
</gene>
<feature type="domain" description="4Fe-4S ferredoxin-type" evidence="8">
    <location>
        <begin position="605"/>
        <end position="635"/>
    </location>
</feature>
<dbReference type="InterPro" id="IPR036318">
    <property type="entry name" value="FAD-bd_PCMH-like_sf"/>
</dbReference>
<keyword evidence="6" id="KW-0408">Iron</keyword>
<dbReference type="Pfam" id="PF01565">
    <property type="entry name" value="FAD_binding_4"/>
    <property type="match status" value="1"/>
</dbReference>
<keyword evidence="11" id="KW-1185">Reference proteome</keyword>
<evidence type="ECO:0000256" key="5">
    <source>
        <dbReference type="ARBA" id="ARBA00023002"/>
    </source>
</evidence>
<dbReference type="SUPFAM" id="SSF46548">
    <property type="entry name" value="alpha-helical ferredoxin"/>
    <property type="match status" value="1"/>
</dbReference>
<dbReference type="InterPro" id="IPR016167">
    <property type="entry name" value="FAD-bd_PCMH_sub1"/>
</dbReference>
<keyword evidence="5" id="KW-0560">Oxidoreductase</keyword>
<evidence type="ECO:0000256" key="3">
    <source>
        <dbReference type="ARBA" id="ARBA00022723"/>
    </source>
</evidence>